<gene>
    <name evidence="2" type="primary">gp_23128</name>
</gene>
<dbReference type="KEGG" id="vg:75691287"/>
<proteinExistence type="predicted"/>
<dbReference type="RefSeq" id="YP_010359767.1">
    <property type="nucleotide sequence ID" value="NC_062776.1"/>
</dbReference>
<sequence length="125" mass="14422">MLLSNFMSLLANDKYDTSLRGIEWKSDTIKVAIPIELLRKANIKMIERKYFKKIIIEQDSIITLKDKYILEQENVINDFQKRLLVNAQLNETIKKDLEREKVKSKIFGGIAGVAVVVTIVTILIK</sequence>
<evidence type="ECO:0000313" key="2">
    <source>
        <dbReference type="EMBL" id="QWM90195.1"/>
    </source>
</evidence>
<keyword evidence="3" id="KW-1185">Reference proteome</keyword>
<evidence type="ECO:0000313" key="3">
    <source>
        <dbReference type="Proteomes" id="UP000827813"/>
    </source>
</evidence>
<name>A0AAE7RWU9_9CAUD</name>
<organism evidence="2 3">
    <name type="scientific">uncultured phage cr9_1</name>
    <dbReference type="NCBI Taxonomy" id="2986400"/>
    <lineage>
        <taxon>Viruses</taxon>
        <taxon>Duplodnaviria</taxon>
        <taxon>Heunggongvirae</taxon>
        <taxon>Uroviricota</taxon>
        <taxon>Caudoviricetes</taxon>
        <taxon>Crassvirales</taxon>
        <taxon>Intestiviridae</taxon>
        <taxon>Crudevirinae</taxon>
        <taxon>Dabirmavirus</taxon>
        <taxon>Dabirmavirus hominis</taxon>
    </lineage>
</organism>
<accession>A0AAE7RWU9</accession>
<dbReference type="GeneID" id="75691287"/>
<keyword evidence="1" id="KW-1133">Transmembrane helix</keyword>
<protein>
    <submittedName>
        <fullName evidence="2">Uncharacterized protein</fullName>
    </submittedName>
</protein>
<feature type="transmembrane region" description="Helical" evidence="1">
    <location>
        <begin position="106"/>
        <end position="124"/>
    </location>
</feature>
<keyword evidence="1" id="KW-0812">Transmembrane</keyword>
<reference evidence="2 3" key="1">
    <citation type="submission" date="2021-04" db="EMBL/GenBank/DDBJ databases">
        <authorList>
            <person name="Shkoporov A.N."/>
            <person name="Stockdale S.R."/>
            <person name="Guerin E."/>
            <person name="Ross R.P."/>
            <person name="Hill C."/>
        </authorList>
    </citation>
    <scope>NUCLEOTIDE SEQUENCE [LARGE SCALE GENOMIC DNA]</scope>
    <source>
        <strain evidence="3">cr9_1</strain>
    </source>
</reference>
<keyword evidence="1" id="KW-0472">Membrane</keyword>
<dbReference type="EMBL" id="MZ130486">
    <property type="protein sequence ID" value="QWM90195.1"/>
    <property type="molecule type" value="Genomic_DNA"/>
</dbReference>
<evidence type="ECO:0000256" key="1">
    <source>
        <dbReference type="SAM" id="Phobius"/>
    </source>
</evidence>
<dbReference type="Proteomes" id="UP000827813">
    <property type="component" value="Segment"/>
</dbReference>